<feature type="compositionally biased region" description="Low complexity" evidence="8">
    <location>
        <begin position="292"/>
        <end position="304"/>
    </location>
</feature>
<feature type="compositionally biased region" description="Acidic residues" evidence="8">
    <location>
        <begin position="401"/>
        <end position="410"/>
    </location>
</feature>
<dbReference type="EMBL" id="JAFBBZ010000001">
    <property type="protein sequence ID" value="MBM7507313.1"/>
    <property type="molecule type" value="Genomic_DNA"/>
</dbReference>
<evidence type="ECO:0000256" key="6">
    <source>
        <dbReference type="ARBA" id="ARBA00022840"/>
    </source>
</evidence>
<keyword evidence="2" id="KW-0723">Serine/threonine-protein kinase</keyword>
<feature type="region of interest" description="Disordered" evidence="8">
    <location>
        <begin position="292"/>
        <end position="332"/>
    </location>
</feature>
<dbReference type="InterPro" id="IPR011009">
    <property type="entry name" value="Kinase-like_dom_sf"/>
</dbReference>
<keyword evidence="9" id="KW-0472">Membrane</keyword>
<evidence type="ECO:0000256" key="5">
    <source>
        <dbReference type="ARBA" id="ARBA00022777"/>
    </source>
</evidence>
<feature type="binding site" evidence="7">
    <location>
        <position position="39"/>
    </location>
    <ligand>
        <name>ATP</name>
        <dbReference type="ChEBI" id="CHEBI:30616"/>
    </ligand>
</feature>
<comment type="caution">
    <text evidence="11">The sequence shown here is derived from an EMBL/GenBank/DDBJ whole genome shotgun (WGS) entry which is preliminary data.</text>
</comment>
<reference evidence="11 12" key="1">
    <citation type="submission" date="2021-01" db="EMBL/GenBank/DDBJ databases">
        <title>Sequencing the genomes of 1000 actinobacteria strains.</title>
        <authorList>
            <person name="Klenk H.-P."/>
        </authorList>
    </citation>
    <scope>NUCLEOTIDE SEQUENCE [LARGE SCALE GENOMIC DNA]</scope>
    <source>
        <strain evidence="11 12">DSM 18239</strain>
    </source>
</reference>
<evidence type="ECO:0000256" key="9">
    <source>
        <dbReference type="SAM" id="Phobius"/>
    </source>
</evidence>
<evidence type="ECO:0000313" key="12">
    <source>
        <dbReference type="Proteomes" id="UP000732378"/>
    </source>
</evidence>
<dbReference type="RefSeq" id="WP_193669040.1">
    <property type="nucleotide sequence ID" value="NZ_JACDTV010000007.1"/>
</dbReference>
<evidence type="ECO:0000256" key="3">
    <source>
        <dbReference type="ARBA" id="ARBA00022679"/>
    </source>
</evidence>
<evidence type="ECO:0000259" key="10">
    <source>
        <dbReference type="PROSITE" id="PS50011"/>
    </source>
</evidence>
<evidence type="ECO:0000256" key="4">
    <source>
        <dbReference type="ARBA" id="ARBA00022741"/>
    </source>
</evidence>
<feature type="compositionally biased region" description="Pro residues" evidence="8">
    <location>
        <begin position="315"/>
        <end position="325"/>
    </location>
</feature>
<dbReference type="SUPFAM" id="SSF56112">
    <property type="entry name" value="Protein kinase-like (PK-like)"/>
    <property type="match status" value="1"/>
</dbReference>
<keyword evidence="3" id="KW-0808">Transferase</keyword>
<dbReference type="PANTHER" id="PTHR43289">
    <property type="entry name" value="MITOGEN-ACTIVATED PROTEIN KINASE KINASE KINASE 20-RELATED"/>
    <property type="match status" value="1"/>
</dbReference>
<evidence type="ECO:0000256" key="1">
    <source>
        <dbReference type="ARBA" id="ARBA00012513"/>
    </source>
</evidence>
<keyword evidence="9" id="KW-1133">Transmembrane helix</keyword>
<evidence type="ECO:0000313" key="11">
    <source>
        <dbReference type="EMBL" id="MBM7507313.1"/>
    </source>
</evidence>
<feature type="compositionally biased region" description="Acidic residues" evidence="8">
    <location>
        <begin position="382"/>
        <end position="393"/>
    </location>
</feature>
<dbReference type="PROSITE" id="PS50011">
    <property type="entry name" value="PROTEIN_KINASE_DOM"/>
    <property type="match status" value="1"/>
</dbReference>
<dbReference type="EC" id="2.7.11.1" evidence="1"/>
<feature type="transmembrane region" description="Helical" evidence="9">
    <location>
        <begin position="336"/>
        <end position="358"/>
    </location>
</feature>
<sequence>MAPQLIAGRYRVERELGRGGMGAVWLCRDEMLGREVAVKQIGALPGEAADLARGLREARSSAALQHPNVVSVFDAVDEGETIWLVMEYVPSRTLSQLAREEGPLDPRRAAAIGAQVADGLALAHERGTVHRDVKPGNVLVAEGDHAKISDFGIARSNAADEHRTQTGLLTGTPAYFSPELARGAESSPASDVWALGATLYAAVEGRQPYAPRENAIATLAAIAQESPDPPRRAGALAGVIGHMLDPDPEVRWSMAQVARELHDVAAGGAGVQDTRADDDGAATQVFPAPVPAAAPAAAAAASSPAPEPEPEPAPEPEPVPAPAPEPGRERQRRTTAGWWVAAVIVVLVLAIGGLALLATTGDDDGAPSADETTSAPSGSPEPTEENEPTEETSEPTQEATEPTEEPDDTEPTQGASGGEAVGLVEDYYAVLPGDRDAGWATLSPSLQEQIGRDSYDGFWSGISRVEIVAVQDVGGGSVDVTLTYDGGSRETRRIDVGRVGGELRIVGDRVV</sequence>
<gene>
    <name evidence="11" type="ORF">JOE61_001127</name>
</gene>
<accession>A0ABS2M7Z7</accession>
<organism evidence="11 12">
    <name type="scientific">Nocardioides salarius</name>
    <dbReference type="NCBI Taxonomy" id="374513"/>
    <lineage>
        <taxon>Bacteria</taxon>
        <taxon>Bacillati</taxon>
        <taxon>Actinomycetota</taxon>
        <taxon>Actinomycetes</taxon>
        <taxon>Propionibacteriales</taxon>
        <taxon>Nocardioidaceae</taxon>
        <taxon>Nocardioides</taxon>
    </lineage>
</organism>
<dbReference type="PANTHER" id="PTHR43289:SF6">
    <property type="entry name" value="SERINE_THREONINE-PROTEIN KINASE NEKL-3"/>
    <property type="match status" value="1"/>
</dbReference>
<proteinExistence type="predicted"/>
<dbReference type="Gene3D" id="3.30.200.20">
    <property type="entry name" value="Phosphorylase Kinase, domain 1"/>
    <property type="match status" value="1"/>
</dbReference>
<feature type="domain" description="Protein kinase" evidence="10">
    <location>
        <begin position="10"/>
        <end position="265"/>
    </location>
</feature>
<keyword evidence="6 7" id="KW-0067">ATP-binding</keyword>
<dbReference type="InterPro" id="IPR017441">
    <property type="entry name" value="Protein_kinase_ATP_BS"/>
</dbReference>
<dbReference type="Gene3D" id="1.10.510.10">
    <property type="entry name" value="Transferase(Phosphotransferase) domain 1"/>
    <property type="match status" value="1"/>
</dbReference>
<dbReference type="InterPro" id="IPR000719">
    <property type="entry name" value="Prot_kinase_dom"/>
</dbReference>
<evidence type="ECO:0000256" key="8">
    <source>
        <dbReference type="SAM" id="MobiDB-lite"/>
    </source>
</evidence>
<dbReference type="SMART" id="SM00220">
    <property type="entry name" value="S_TKc"/>
    <property type="match status" value="1"/>
</dbReference>
<dbReference type="PROSITE" id="PS00107">
    <property type="entry name" value="PROTEIN_KINASE_ATP"/>
    <property type="match status" value="1"/>
</dbReference>
<keyword evidence="4 7" id="KW-0547">Nucleotide-binding</keyword>
<feature type="region of interest" description="Disordered" evidence="8">
    <location>
        <begin position="360"/>
        <end position="418"/>
    </location>
</feature>
<dbReference type="CDD" id="cd14014">
    <property type="entry name" value="STKc_PknB_like"/>
    <property type="match status" value="1"/>
</dbReference>
<name>A0ABS2M7Z7_9ACTN</name>
<keyword evidence="9" id="KW-0812">Transmembrane</keyword>
<keyword evidence="12" id="KW-1185">Reference proteome</keyword>
<keyword evidence="5" id="KW-0418">Kinase</keyword>
<protein>
    <recommendedName>
        <fullName evidence="1">non-specific serine/threonine protein kinase</fullName>
        <ecNumber evidence="1">2.7.11.1</ecNumber>
    </recommendedName>
</protein>
<dbReference type="Proteomes" id="UP000732378">
    <property type="component" value="Unassembled WGS sequence"/>
</dbReference>
<dbReference type="Pfam" id="PF00069">
    <property type="entry name" value="Pkinase"/>
    <property type="match status" value="1"/>
</dbReference>
<evidence type="ECO:0000256" key="7">
    <source>
        <dbReference type="PROSITE-ProRule" id="PRU10141"/>
    </source>
</evidence>
<evidence type="ECO:0000256" key="2">
    <source>
        <dbReference type="ARBA" id="ARBA00022527"/>
    </source>
</evidence>